<name>A0A6C7EED9_ILUCY</name>
<dbReference type="Proteomes" id="UP000011863">
    <property type="component" value="Chromosome"/>
</dbReference>
<sequence>MLQTNEIERALVVMAHPDDVDFGAAGTVANLTDAGVDVTYCLVTDGQAGGFDRSIPRTEMATIRRAEQTEAAAEVGVTDLRFLGHMDGTVVADMQLRHDISVVIRQVRPQVVITQNPVRDLSSTYGSHPDHLATGEATMCAVYPDARNPFAFPESACAELDDWAVSEVWIPFRNSDDGSCAVVDITANLERKIRALMCHRSQHPDPAATEERMRMWWRSLAADRGLPAGSSAESFQVVDTR</sequence>
<proteinExistence type="predicted"/>
<gene>
    <name evidence="1" type="ORF">YM304_26840</name>
</gene>
<dbReference type="SUPFAM" id="SSF102588">
    <property type="entry name" value="LmbE-like"/>
    <property type="match status" value="1"/>
</dbReference>
<dbReference type="EMBL" id="AP012057">
    <property type="protein sequence ID" value="BAN02998.1"/>
    <property type="molecule type" value="Genomic_DNA"/>
</dbReference>
<accession>A0A6C7EED9</accession>
<dbReference type="GO" id="GO:0016811">
    <property type="term" value="F:hydrolase activity, acting on carbon-nitrogen (but not peptide) bonds, in linear amides"/>
    <property type="evidence" value="ECO:0007669"/>
    <property type="project" value="TreeGrafter"/>
</dbReference>
<evidence type="ECO:0000313" key="2">
    <source>
        <dbReference type="Proteomes" id="UP000011863"/>
    </source>
</evidence>
<reference evidence="1 2" key="1">
    <citation type="journal article" date="2013" name="Int. J. Syst. Evol. Microbiol.">
        <title>Ilumatobacter nonamiense sp. nov. and Ilumatobacter coccineum sp. nov., isolated from seashore sand.</title>
        <authorList>
            <person name="Matsumoto A."/>
            <person name="Kasai H."/>
            <person name="Matsuo Y."/>
            <person name="Shizuri Y."/>
            <person name="Ichikawa N."/>
            <person name="Fujita N."/>
            <person name="Omura S."/>
            <person name="Takahashi Y."/>
        </authorList>
    </citation>
    <scope>NUCLEOTIDE SEQUENCE [LARGE SCALE GENOMIC DNA]</scope>
    <source>
        <strain evidence="2">NBRC 103263 / KCTC 29153 / YM16-304</strain>
    </source>
</reference>
<dbReference type="OrthoDB" id="3514174at2"/>
<keyword evidence="2" id="KW-1185">Reference proteome</keyword>
<dbReference type="AlphaFoldDB" id="A0A6C7EED9"/>
<protein>
    <submittedName>
        <fullName evidence="1">Putative hydrolase</fullName>
    </submittedName>
</protein>
<dbReference type="PANTHER" id="PTHR12993">
    <property type="entry name" value="N-ACETYLGLUCOSAMINYL-PHOSPHATIDYLINOSITOL DE-N-ACETYLASE-RELATED"/>
    <property type="match status" value="1"/>
</dbReference>
<dbReference type="KEGG" id="aym:YM304_26840"/>
<dbReference type="GO" id="GO:0016137">
    <property type="term" value="P:glycoside metabolic process"/>
    <property type="evidence" value="ECO:0007669"/>
    <property type="project" value="UniProtKB-ARBA"/>
</dbReference>
<dbReference type="PANTHER" id="PTHR12993:SF28">
    <property type="entry name" value="LMBE FAMILY PROTEIN"/>
    <property type="match status" value="1"/>
</dbReference>
<dbReference type="Gene3D" id="3.40.50.10320">
    <property type="entry name" value="LmbE-like"/>
    <property type="match status" value="1"/>
</dbReference>
<organism evidence="1 2">
    <name type="scientific">Ilumatobacter coccineus (strain NBRC 103263 / KCTC 29153 / YM16-304)</name>
    <dbReference type="NCBI Taxonomy" id="1313172"/>
    <lineage>
        <taxon>Bacteria</taxon>
        <taxon>Bacillati</taxon>
        <taxon>Actinomycetota</taxon>
        <taxon>Acidimicrobiia</taxon>
        <taxon>Acidimicrobiales</taxon>
        <taxon>Ilumatobacteraceae</taxon>
        <taxon>Ilumatobacter</taxon>
    </lineage>
</organism>
<dbReference type="InterPro" id="IPR003737">
    <property type="entry name" value="GlcNAc_PI_deacetylase-related"/>
</dbReference>
<dbReference type="RefSeq" id="WP_015442245.1">
    <property type="nucleotide sequence ID" value="NC_020520.1"/>
</dbReference>
<dbReference type="InterPro" id="IPR024078">
    <property type="entry name" value="LmbE-like_dom_sf"/>
</dbReference>
<keyword evidence="1" id="KW-0378">Hydrolase</keyword>
<dbReference type="Pfam" id="PF02585">
    <property type="entry name" value="PIG-L"/>
    <property type="match status" value="1"/>
</dbReference>
<evidence type="ECO:0000313" key="1">
    <source>
        <dbReference type="EMBL" id="BAN02998.1"/>
    </source>
</evidence>